<organism evidence="8 9">
    <name type="scientific">Heterorhabditis bacteriophora</name>
    <name type="common">Entomopathogenic nematode worm</name>
    <dbReference type="NCBI Taxonomy" id="37862"/>
    <lineage>
        <taxon>Eukaryota</taxon>
        <taxon>Metazoa</taxon>
        <taxon>Ecdysozoa</taxon>
        <taxon>Nematoda</taxon>
        <taxon>Chromadorea</taxon>
        <taxon>Rhabditida</taxon>
        <taxon>Rhabditina</taxon>
        <taxon>Rhabditomorpha</taxon>
        <taxon>Strongyloidea</taxon>
        <taxon>Heterorhabditidae</taxon>
        <taxon>Heterorhabditis</taxon>
    </lineage>
</organism>
<keyword evidence="2" id="KW-0808">Transferase</keyword>
<dbReference type="SUPFAM" id="SSF54211">
    <property type="entry name" value="Ribosomal protein S5 domain 2-like"/>
    <property type="match status" value="1"/>
</dbReference>
<evidence type="ECO:0000256" key="6">
    <source>
        <dbReference type="SAM" id="SignalP"/>
    </source>
</evidence>
<reference evidence="9" key="1">
    <citation type="submission" date="2016-11" db="UniProtKB">
        <authorList>
            <consortium name="WormBaseParasite"/>
        </authorList>
    </citation>
    <scope>IDENTIFICATION</scope>
</reference>
<evidence type="ECO:0000313" key="8">
    <source>
        <dbReference type="Proteomes" id="UP000095283"/>
    </source>
</evidence>
<evidence type="ECO:0000259" key="7">
    <source>
        <dbReference type="Pfam" id="PF00288"/>
    </source>
</evidence>
<dbReference type="InterPro" id="IPR014721">
    <property type="entry name" value="Ribsml_uS5_D2-typ_fold_subgr"/>
</dbReference>
<evidence type="ECO:0000313" key="9">
    <source>
        <dbReference type="WBParaSite" id="Hba_09235"/>
    </source>
</evidence>
<dbReference type="Pfam" id="PF00288">
    <property type="entry name" value="GHMP_kinases_N"/>
    <property type="match status" value="1"/>
</dbReference>
<dbReference type="Gene3D" id="1.20.1440.340">
    <property type="match status" value="1"/>
</dbReference>
<comment type="similarity">
    <text evidence="1">Belongs to the GHMP kinase family. GalK subfamily.</text>
</comment>
<evidence type="ECO:0000256" key="5">
    <source>
        <dbReference type="ARBA" id="ARBA00022840"/>
    </source>
</evidence>
<evidence type="ECO:0000256" key="2">
    <source>
        <dbReference type="ARBA" id="ARBA00022679"/>
    </source>
</evidence>
<dbReference type="InterPro" id="IPR020568">
    <property type="entry name" value="Ribosomal_Su5_D2-typ_SF"/>
</dbReference>
<dbReference type="InterPro" id="IPR006204">
    <property type="entry name" value="GHMP_kinase_N_dom"/>
</dbReference>
<accession>A0A1I7WVP5</accession>
<evidence type="ECO:0000256" key="4">
    <source>
        <dbReference type="ARBA" id="ARBA00022777"/>
    </source>
</evidence>
<dbReference type="PRINTS" id="PR00959">
    <property type="entry name" value="MEVGALKINASE"/>
</dbReference>
<dbReference type="Gene3D" id="3.30.230.10">
    <property type="match status" value="2"/>
</dbReference>
<keyword evidence="6" id="KW-0732">Signal</keyword>
<dbReference type="InterPro" id="IPR006203">
    <property type="entry name" value="GHMP_knse_ATP-bd_CS"/>
</dbReference>
<dbReference type="GO" id="GO:0006012">
    <property type="term" value="P:galactose metabolic process"/>
    <property type="evidence" value="ECO:0007669"/>
    <property type="project" value="TreeGrafter"/>
</dbReference>
<feature type="chain" id="PRO_5009310823" evidence="6">
    <location>
        <begin position="19"/>
        <end position="225"/>
    </location>
</feature>
<feature type="signal peptide" evidence="6">
    <location>
        <begin position="1"/>
        <end position="18"/>
    </location>
</feature>
<dbReference type="AlphaFoldDB" id="A0A1I7WVP5"/>
<dbReference type="PROSITE" id="PS00627">
    <property type="entry name" value="GHMP_KINASES_ATP"/>
    <property type="match status" value="1"/>
</dbReference>
<name>A0A1I7WVP5_HETBA</name>
<evidence type="ECO:0000256" key="3">
    <source>
        <dbReference type="ARBA" id="ARBA00022741"/>
    </source>
</evidence>
<dbReference type="Proteomes" id="UP000095283">
    <property type="component" value="Unplaced"/>
</dbReference>
<protein>
    <submittedName>
        <fullName evidence="9">GHMP_kinases_N domain-containing protein</fullName>
    </submittedName>
</protein>
<dbReference type="GO" id="GO:0004335">
    <property type="term" value="F:galactokinase activity"/>
    <property type="evidence" value="ECO:0007669"/>
    <property type="project" value="TreeGrafter"/>
</dbReference>
<dbReference type="GO" id="GO:0005829">
    <property type="term" value="C:cytosol"/>
    <property type="evidence" value="ECO:0007669"/>
    <property type="project" value="TreeGrafter"/>
</dbReference>
<dbReference type="Gene3D" id="3.30.70.3170">
    <property type="match status" value="1"/>
</dbReference>
<sequence>MLVYLVFLLLACLVVTDAQSQTFNRQDRDYRPLQYSVLSSVEMDQLCEMFIQNYGTNPTVHVSCPGRVNLIGSVPESSGLSSSSSIVCAAALTTWTIHTGSGFDGISSYKLSREELAELCAFSEQYVGTHGGGMDQACEILSEEGRALHINFNPLRFQTISLPQSALFVVLHCGQTINKAATSQFNQRVVEGRIAARVSSKKFMELTVADTFIFKLYPCITFGIS</sequence>
<dbReference type="PANTHER" id="PTHR10457">
    <property type="entry name" value="MEVALONATE KINASE/GALACTOKINASE"/>
    <property type="match status" value="1"/>
</dbReference>
<dbReference type="WBParaSite" id="Hba_09235">
    <property type="protein sequence ID" value="Hba_09235"/>
    <property type="gene ID" value="Hba_09235"/>
</dbReference>
<dbReference type="PANTHER" id="PTHR10457:SF7">
    <property type="entry name" value="GALACTOKINASE-RELATED"/>
    <property type="match status" value="1"/>
</dbReference>
<evidence type="ECO:0000256" key="1">
    <source>
        <dbReference type="ARBA" id="ARBA00006566"/>
    </source>
</evidence>
<keyword evidence="4" id="KW-0418">Kinase</keyword>
<proteinExistence type="inferred from homology"/>
<keyword evidence="8" id="KW-1185">Reference proteome</keyword>
<keyword evidence="3" id="KW-0547">Nucleotide-binding</keyword>
<keyword evidence="5" id="KW-0067">ATP-binding</keyword>
<dbReference type="GO" id="GO:0005524">
    <property type="term" value="F:ATP binding"/>
    <property type="evidence" value="ECO:0007669"/>
    <property type="project" value="UniProtKB-KW"/>
</dbReference>
<feature type="domain" description="GHMP kinase N-terminal" evidence="7">
    <location>
        <begin position="53"/>
        <end position="141"/>
    </location>
</feature>